<accession>A0A6N1V8L4</accession>
<dbReference type="Proteomes" id="UP000509367">
    <property type="component" value="Chromosome"/>
</dbReference>
<evidence type="ECO:0000256" key="1">
    <source>
        <dbReference type="SAM" id="MobiDB-lite"/>
    </source>
</evidence>
<gene>
    <name evidence="2" type="ORF">HTY61_01925</name>
</gene>
<evidence type="ECO:0000313" key="2">
    <source>
        <dbReference type="EMBL" id="QKV17306.1"/>
    </source>
</evidence>
<dbReference type="AlphaFoldDB" id="A0A6N1V8L4"/>
<sequence>MRLYGKSVVGPLRRPELLVRRKEKFLPGMGADHVIEPTAGIALDKPVMSAFLLIGKSGRKIFAKFDFLKDDRAVAGFRSDYAPTVEPQRVQERRRTVDDETKLGTNLHERQPRALVPIQFGINRSSHRHWQRFRLRDGEDGHPPRPIAVNVIQSETNQD</sequence>
<protein>
    <submittedName>
        <fullName evidence="2">Uncharacterized protein</fullName>
    </submittedName>
</protein>
<name>A0A6N1V8L4_9HYPH</name>
<feature type="region of interest" description="Disordered" evidence="1">
    <location>
        <begin position="135"/>
        <end position="159"/>
    </location>
</feature>
<keyword evidence="3" id="KW-1185">Reference proteome</keyword>
<reference evidence="2 3" key="1">
    <citation type="submission" date="2020-06" db="EMBL/GenBank/DDBJ databases">
        <title>Oricola thermophila sp. nov. isolated from a tidal sediments.</title>
        <authorList>
            <person name="Kwon K.K."/>
            <person name="Yang S.-H."/>
            <person name="Park M.-J."/>
        </authorList>
    </citation>
    <scope>NUCLEOTIDE SEQUENCE [LARGE SCALE GENOMIC DNA]</scope>
    <source>
        <strain evidence="2 3">MEBiC13590</strain>
    </source>
</reference>
<dbReference type="KEGG" id="orm:HTY61_01925"/>
<dbReference type="EMBL" id="CP054836">
    <property type="protein sequence ID" value="QKV17306.1"/>
    <property type="molecule type" value="Genomic_DNA"/>
</dbReference>
<proteinExistence type="predicted"/>
<evidence type="ECO:0000313" key="3">
    <source>
        <dbReference type="Proteomes" id="UP000509367"/>
    </source>
</evidence>
<organism evidence="2 3">
    <name type="scientific">Oricola thermophila</name>
    <dbReference type="NCBI Taxonomy" id="2742145"/>
    <lineage>
        <taxon>Bacteria</taxon>
        <taxon>Pseudomonadati</taxon>
        <taxon>Pseudomonadota</taxon>
        <taxon>Alphaproteobacteria</taxon>
        <taxon>Hyphomicrobiales</taxon>
        <taxon>Ahrensiaceae</taxon>
        <taxon>Oricola</taxon>
    </lineage>
</organism>